<feature type="domain" description="DUF4283" evidence="1">
    <location>
        <begin position="45"/>
        <end position="122"/>
    </location>
</feature>
<sequence length="335" mass="39112">MDSSESENEAISLGVQQIASSVTHERRVLRIPFQTEELEPHRTHWRICLLGFFHDVRRFSTDYLQNCINKEWGTSRPSTVVGRSGNHYVISFNTDYDVGWVTQEGPWSFDGAFFFTEPWTPNQPITERSMQKVEIWVELWGLPLEYQQDDAARKIAKAAGEVIRVDWADTPTRNIRFVRVIIAINPWKPLMPGCFVTRDDGVDMWVPFKYQRVFKLCTTCGIIGHKRSMCPYQHSQVEEMINQQIREAAERVDVPAVHIPNLNQFSTEMKAYNRRISRRTTTFYYLGMGVMAPALAKKGQQMKLSKILHPNTYPQRYHTKYHQLSHHSNNRMTQK</sequence>
<reference evidence="3 4" key="1">
    <citation type="submission" date="2013-09" db="EMBL/GenBank/DDBJ databases">
        <title>Corchorus capsularis genome sequencing.</title>
        <authorList>
            <person name="Alam M."/>
            <person name="Haque M.S."/>
            <person name="Islam M.S."/>
            <person name="Emdad E.M."/>
            <person name="Islam M.M."/>
            <person name="Ahmed B."/>
            <person name="Halim A."/>
            <person name="Hossen Q.M.M."/>
            <person name="Hossain M.Z."/>
            <person name="Ahmed R."/>
            <person name="Khan M.M."/>
            <person name="Islam R."/>
            <person name="Rashid M.M."/>
            <person name="Khan S.A."/>
            <person name="Rahman M.S."/>
            <person name="Alam M."/>
        </authorList>
    </citation>
    <scope>NUCLEOTIDE SEQUENCE [LARGE SCALE GENOMIC DNA]</scope>
    <source>
        <strain evidence="4">cv. CVL-1</strain>
        <tissue evidence="3">Whole seedling</tissue>
    </source>
</reference>
<protein>
    <recommendedName>
        <fullName evidence="5">CCHC-type domain-containing protein</fullName>
    </recommendedName>
</protein>
<evidence type="ECO:0000259" key="2">
    <source>
        <dbReference type="Pfam" id="PF14392"/>
    </source>
</evidence>
<dbReference type="Pfam" id="PF14111">
    <property type="entry name" value="DUF4283"/>
    <property type="match status" value="1"/>
</dbReference>
<dbReference type="InterPro" id="IPR025558">
    <property type="entry name" value="DUF4283"/>
</dbReference>
<organism evidence="3 4">
    <name type="scientific">Corchorus capsularis</name>
    <name type="common">Jute</name>
    <dbReference type="NCBI Taxonomy" id="210143"/>
    <lineage>
        <taxon>Eukaryota</taxon>
        <taxon>Viridiplantae</taxon>
        <taxon>Streptophyta</taxon>
        <taxon>Embryophyta</taxon>
        <taxon>Tracheophyta</taxon>
        <taxon>Spermatophyta</taxon>
        <taxon>Magnoliopsida</taxon>
        <taxon>eudicotyledons</taxon>
        <taxon>Gunneridae</taxon>
        <taxon>Pentapetalae</taxon>
        <taxon>rosids</taxon>
        <taxon>malvids</taxon>
        <taxon>Malvales</taxon>
        <taxon>Malvaceae</taxon>
        <taxon>Grewioideae</taxon>
        <taxon>Apeibeae</taxon>
        <taxon>Corchorus</taxon>
    </lineage>
</organism>
<feature type="domain" description="Zinc knuckle CX2CX4HX4C" evidence="2">
    <location>
        <begin position="189"/>
        <end position="232"/>
    </location>
</feature>
<evidence type="ECO:0000259" key="1">
    <source>
        <dbReference type="Pfam" id="PF14111"/>
    </source>
</evidence>
<dbReference type="PANTHER" id="PTHR31286:SF167">
    <property type="entry name" value="OS09G0268800 PROTEIN"/>
    <property type="match status" value="1"/>
</dbReference>
<dbReference type="OMA" id="TRSHKLE"/>
<gene>
    <name evidence="3" type="ORF">CCACVL1_04713</name>
</gene>
<dbReference type="OrthoDB" id="990321at2759"/>
<dbReference type="Proteomes" id="UP000188268">
    <property type="component" value="Unassembled WGS sequence"/>
</dbReference>
<dbReference type="PANTHER" id="PTHR31286">
    <property type="entry name" value="GLYCINE-RICH CELL WALL STRUCTURAL PROTEIN 1.8-LIKE"/>
    <property type="match status" value="1"/>
</dbReference>
<name>A0A1R3JQ15_COCAP</name>
<evidence type="ECO:0008006" key="5">
    <source>
        <dbReference type="Google" id="ProtNLM"/>
    </source>
</evidence>
<dbReference type="InterPro" id="IPR040256">
    <property type="entry name" value="At4g02000-like"/>
</dbReference>
<accession>A0A1R3JQ15</accession>
<dbReference type="Pfam" id="PF14392">
    <property type="entry name" value="zf-CCHC_4"/>
    <property type="match status" value="1"/>
</dbReference>
<proteinExistence type="predicted"/>
<dbReference type="STRING" id="210143.A0A1R3JQ15"/>
<dbReference type="Gramene" id="OMO97002">
    <property type="protein sequence ID" value="OMO97002"/>
    <property type="gene ID" value="CCACVL1_04713"/>
</dbReference>
<comment type="caution">
    <text evidence="3">The sequence shown here is derived from an EMBL/GenBank/DDBJ whole genome shotgun (WGS) entry which is preliminary data.</text>
</comment>
<evidence type="ECO:0000313" key="3">
    <source>
        <dbReference type="EMBL" id="OMO97002.1"/>
    </source>
</evidence>
<dbReference type="EMBL" id="AWWV01007308">
    <property type="protein sequence ID" value="OMO97002.1"/>
    <property type="molecule type" value="Genomic_DNA"/>
</dbReference>
<keyword evidence="4" id="KW-1185">Reference proteome</keyword>
<dbReference type="InterPro" id="IPR025836">
    <property type="entry name" value="Zn_knuckle_CX2CX4HX4C"/>
</dbReference>
<evidence type="ECO:0000313" key="4">
    <source>
        <dbReference type="Proteomes" id="UP000188268"/>
    </source>
</evidence>
<dbReference type="AlphaFoldDB" id="A0A1R3JQ15"/>